<sequence>MDKPPREAVVAAFEHLMLLGAIENSDSNNLTAMGRKMAKFPLDPRFSKIILSAPPVRMSGRSVNRRSVIE</sequence>
<feature type="domain" description="Helicase associated" evidence="1">
    <location>
        <begin position="12"/>
        <end position="42"/>
    </location>
</feature>
<dbReference type="Gene3D" id="1.20.120.1080">
    <property type="match status" value="1"/>
</dbReference>
<evidence type="ECO:0000313" key="3">
    <source>
        <dbReference type="Proteomes" id="UP001162164"/>
    </source>
</evidence>
<proteinExistence type="predicted"/>
<organism evidence="2 3">
    <name type="scientific">Molorchus minor</name>
    <dbReference type="NCBI Taxonomy" id="1323400"/>
    <lineage>
        <taxon>Eukaryota</taxon>
        <taxon>Metazoa</taxon>
        <taxon>Ecdysozoa</taxon>
        <taxon>Arthropoda</taxon>
        <taxon>Hexapoda</taxon>
        <taxon>Insecta</taxon>
        <taxon>Pterygota</taxon>
        <taxon>Neoptera</taxon>
        <taxon>Endopterygota</taxon>
        <taxon>Coleoptera</taxon>
        <taxon>Polyphaga</taxon>
        <taxon>Cucujiformia</taxon>
        <taxon>Chrysomeloidea</taxon>
        <taxon>Cerambycidae</taxon>
        <taxon>Lamiinae</taxon>
        <taxon>Monochamini</taxon>
        <taxon>Molorchus</taxon>
    </lineage>
</organism>
<accession>A0ABQ9JJC9</accession>
<evidence type="ECO:0000259" key="1">
    <source>
        <dbReference type="Pfam" id="PF04408"/>
    </source>
</evidence>
<dbReference type="InterPro" id="IPR048333">
    <property type="entry name" value="HA2_WH"/>
</dbReference>
<evidence type="ECO:0000313" key="2">
    <source>
        <dbReference type="EMBL" id="KAJ8977723.1"/>
    </source>
</evidence>
<dbReference type="EMBL" id="JAPWTJ010000516">
    <property type="protein sequence ID" value="KAJ8977723.1"/>
    <property type="molecule type" value="Genomic_DNA"/>
</dbReference>
<dbReference type="Pfam" id="PF04408">
    <property type="entry name" value="WHD_HA2"/>
    <property type="match status" value="1"/>
</dbReference>
<comment type="caution">
    <text evidence="2">The sequence shown here is derived from an EMBL/GenBank/DDBJ whole genome shotgun (WGS) entry which is preliminary data.</text>
</comment>
<name>A0ABQ9JJC9_9CUCU</name>
<protein>
    <recommendedName>
        <fullName evidence="1">Helicase associated domain-containing protein</fullName>
    </recommendedName>
</protein>
<reference evidence="2" key="1">
    <citation type="journal article" date="2023" name="Insect Mol. Biol.">
        <title>Genome sequencing provides insights into the evolution of gene families encoding plant cell wall-degrading enzymes in longhorned beetles.</title>
        <authorList>
            <person name="Shin N.R."/>
            <person name="Okamura Y."/>
            <person name="Kirsch R."/>
            <person name="Pauchet Y."/>
        </authorList>
    </citation>
    <scope>NUCLEOTIDE SEQUENCE</scope>
    <source>
        <strain evidence="2">MMC_N1</strain>
    </source>
</reference>
<gene>
    <name evidence="2" type="ORF">NQ317_007272</name>
</gene>
<keyword evidence="3" id="KW-1185">Reference proteome</keyword>
<dbReference type="Proteomes" id="UP001162164">
    <property type="component" value="Unassembled WGS sequence"/>
</dbReference>